<dbReference type="EMBL" id="BDDD01000405">
    <property type="protein sequence ID" value="GAV65381.1"/>
    <property type="molecule type" value="Genomic_DNA"/>
</dbReference>
<sequence length="177" mass="20851">MDKTWIEVGARMSNAYLDGVELFLNFAYTNKSETSQIYCPCVKCANRVYKSRKDVNKHLQMFSILKTYKIWDHHGELYSVREPMVFDDNSIESDVRDDMCEMVREGLCHTPFSQSTRRSMAINMYIQLMQIQKNLKLFQTYKTLAEAFNYKPNLHNCNMDPILHVTNCLTTTKIIHR</sequence>
<dbReference type="AlphaFoldDB" id="A0A1Q3BBI9"/>
<name>A0A1Q3BBI9_CEPFO</name>
<dbReference type="OrthoDB" id="1270417at2759"/>
<organism evidence="2 3">
    <name type="scientific">Cephalotus follicularis</name>
    <name type="common">Albany pitcher plant</name>
    <dbReference type="NCBI Taxonomy" id="3775"/>
    <lineage>
        <taxon>Eukaryota</taxon>
        <taxon>Viridiplantae</taxon>
        <taxon>Streptophyta</taxon>
        <taxon>Embryophyta</taxon>
        <taxon>Tracheophyta</taxon>
        <taxon>Spermatophyta</taxon>
        <taxon>Magnoliopsida</taxon>
        <taxon>eudicotyledons</taxon>
        <taxon>Gunneridae</taxon>
        <taxon>Pentapetalae</taxon>
        <taxon>rosids</taxon>
        <taxon>fabids</taxon>
        <taxon>Oxalidales</taxon>
        <taxon>Cephalotaceae</taxon>
        <taxon>Cephalotus</taxon>
    </lineage>
</organism>
<gene>
    <name evidence="2" type="ORF">CFOL_v3_08896</name>
</gene>
<evidence type="ECO:0000313" key="2">
    <source>
        <dbReference type="EMBL" id="GAV65381.1"/>
    </source>
</evidence>
<reference evidence="3" key="1">
    <citation type="submission" date="2016-04" db="EMBL/GenBank/DDBJ databases">
        <title>Cephalotus genome sequencing.</title>
        <authorList>
            <person name="Fukushima K."/>
            <person name="Hasebe M."/>
            <person name="Fang X."/>
        </authorList>
    </citation>
    <scope>NUCLEOTIDE SEQUENCE [LARGE SCALE GENOMIC DNA]</scope>
    <source>
        <strain evidence="3">cv. St1</strain>
    </source>
</reference>
<proteinExistence type="predicted"/>
<dbReference type="InterPro" id="IPR029480">
    <property type="entry name" value="Transpos_assoc"/>
</dbReference>
<feature type="domain" description="Transposase-associated" evidence="1">
    <location>
        <begin position="3"/>
        <end position="76"/>
    </location>
</feature>
<comment type="caution">
    <text evidence="2">The sequence shown here is derived from an EMBL/GenBank/DDBJ whole genome shotgun (WGS) entry which is preliminary data.</text>
</comment>
<dbReference type="InParanoid" id="A0A1Q3BBI9"/>
<evidence type="ECO:0000313" key="3">
    <source>
        <dbReference type="Proteomes" id="UP000187406"/>
    </source>
</evidence>
<dbReference type="Pfam" id="PF13963">
    <property type="entry name" value="Transpos_assoc"/>
    <property type="match status" value="1"/>
</dbReference>
<protein>
    <submittedName>
        <fullName evidence="2">Transpos_assoc domain-containing protein</fullName>
    </submittedName>
</protein>
<dbReference type="Proteomes" id="UP000187406">
    <property type="component" value="Unassembled WGS sequence"/>
</dbReference>
<keyword evidence="3" id="KW-1185">Reference proteome</keyword>
<evidence type="ECO:0000259" key="1">
    <source>
        <dbReference type="Pfam" id="PF13963"/>
    </source>
</evidence>
<accession>A0A1Q3BBI9</accession>